<dbReference type="GO" id="GO:0008270">
    <property type="term" value="F:zinc ion binding"/>
    <property type="evidence" value="ECO:0007669"/>
    <property type="project" value="InterPro"/>
</dbReference>
<dbReference type="AlphaFoldDB" id="A0A163MX02"/>
<dbReference type="InterPro" id="IPR007219">
    <property type="entry name" value="XnlR_reg_dom"/>
</dbReference>
<dbReference type="PROSITE" id="PS50048">
    <property type="entry name" value="ZN2_CY6_FUNGAL_2"/>
    <property type="match status" value="1"/>
</dbReference>
<reference evidence="8" key="1">
    <citation type="submission" date="2016-04" db="EMBL/GenBank/DDBJ databases">
        <authorList>
            <person name="Evans L.H."/>
            <person name="Alamgir A."/>
            <person name="Owens N."/>
            <person name="Weber N.D."/>
            <person name="Virtaneva K."/>
            <person name="Barbian K."/>
            <person name="Babar A."/>
            <person name="Rosenke K."/>
        </authorList>
    </citation>
    <scope>NUCLEOTIDE SEQUENCE [LARGE SCALE GENOMIC DNA]</scope>
    <source>
        <strain evidence="8">CBS 101.48</strain>
    </source>
</reference>
<feature type="region of interest" description="Disordered" evidence="6">
    <location>
        <begin position="85"/>
        <end position="118"/>
    </location>
</feature>
<evidence type="ECO:0000313" key="9">
    <source>
        <dbReference type="Proteomes" id="UP000078561"/>
    </source>
</evidence>
<comment type="subcellular location">
    <subcellularLocation>
        <location evidence="1">Nucleus</location>
    </subcellularLocation>
</comment>
<name>A0A163MX02_ABSGL</name>
<evidence type="ECO:0000313" key="8">
    <source>
        <dbReference type="EMBL" id="SAM09591.1"/>
    </source>
</evidence>
<evidence type="ECO:0000259" key="7">
    <source>
        <dbReference type="PROSITE" id="PS50048"/>
    </source>
</evidence>
<dbReference type="SMART" id="SM00066">
    <property type="entry name" value="GAL4"/>
    <property type="match status" value="1"/>
</dbReference>
<keyword evidence="2" id="KW-0479">Metal-binding</keyword>
<dbReference type="InterPro" id="IPR036864">
    <property type="entry name" value="Zn2-C6_fun-type_DNA-bd_sf"/>
</dbReference>
<gene>
    <name evidence="8" type="primary">ABSGL_15287.1 scaffold 16333</name>
</gene>
<evidence type="ECO:0000256" key="1">
    <source>
        <dbReference type="ARBA" id="ARBA00004123"/>
    </source>
</evidence>
<keyword evidence="5" id="KW-0539">Nucleus</keyword>
<evidence type="ECO:0000256" key="6">
    <source>
        <dbReference type="SAM" id="MobiDB-lite"/>
    </source>
</evidence>
<evidence type="ECO:0000256" key="5">
    <source>
        <dbReference type="ARBA" id="ARBA00023242"/>
    </source>
</evidence>
<dbReference type="STRING" id="4829.A0A163MX02"/>
<keyword evidence="4" id="KW-0804">Transcription</keyword>
<dbReference type="CDD" id="cd12148">
    <property type="entry name" value="fungal_TF_MHR"/>
    <property type="match status" value="1"/>
</dbReference>
<dbReference type="InParanoid" id="A0A163MX02"/>
<dbReference type="EMBL" id="LT555144">
    <property type="protein sequence ID" value="SAM09591.1"/>
    <property type="molecule type" value="Genomic_DNA"/>
</dbReference>
<feature type="compositionally biased region" description="Low complexity" evidence="6">
    <location>
        <begin position="106"/>
        <end position="117"/>
    </location>
</feature>
<evidence type="ECO:0000256" key="2">
    <source>
        <dbReference type="ARBA" id="ARBA00022723"/>
    </source>
</evidence>
<dbReference type="PROSITE" id="PS00463">
    <property type="entry name" value="ZN2_CY6_FUNGAL_1"/>
    <property type="match status" value="1"/>
</dbReference>
<dbReference type="SMART" id="SM00906">
    <property type="entry name" value="Fungal_trans"/>
    <property type="match status" value="1"/>
</dbReference>
<dbReference type="GO" id="GO:0003677">
    <property type="term" value="F:DNA binding"/>
    <property type="evidence" value="ECO:0007669"/>
    <property type="project" value="InterPro"/>
</dbReference>
<evidence type="ECO:0000256" key="3">
    <source>
        <dbReference type="ARBA" id="ARBA00023015"/>
    </source>
</evidence>
<keyword evidence="3" id="KW-0805">Transcription regulation</keyword>
<dbReference type="CDD" id="cd00067">
    <property type="entry name" value="GAL4"/>
    <property type="match status" value="1"/>
</dbReference>
<dbReference type="Gene3D" id="4.10.240.10">
    <property type="entry name" value="Zn(2)-C6 fungal-type DNA-binding domain"/>
    <property type="match status" value="1"/>
</dbReference>
<dbReference type="OMA" id="NEDEPPW"/>
<dbReference type="InterPro" id="IPR001138">
    <property type="entry name" value="Zn2Cys6_DnaBD"/>
</dbReference>
<feature type="domain" description="Zn(2)-C6 fungal-type" evidence="7">
    <location>
        <begin position="26"/>
        <end position="56"/>
    </location>
</feature>
<dbReference type="PANTHER" id="PTHR47338">
    <property type="entry name" value="ZN(II)2CYS6 TRANSCRIPTION FACTOR (EUROFUNG)-RELATED"/>
    <property type="match status" value="1"/>
</dbReference>
<dbReference type="GO" id="GO:0006351">
    <property type="term" value="P:DNA-templated transcription"/>
    <property type="evidence" value="ECO:0007669"/>
    <property type="project" value="InterPro"/>
</dbReference>
<protein>
    <recommendedName>
        <fullName evidence="7">Zn(2)-C6 fungal-type domain-containing protein</fullName>
    </recommendedName>
</protein>
<dbReference type="OrthoDB" id="2123952at2759"/>
<dbReference type="PANTHER" id="PTHR47338:SF11">
    <property type="entry name" value="ZN(II)2CYS6 TRANSCRIPTION FACTOR (EUROFUNG)"/>
    <property type="match status" value="1"/>
</dbReference>
<dbReference type="InterPro" id="IPR050815">
    <property type="entry name" value="TF_fung"/>
</dbReference>
<proteinExistence type="predicted"/>
<dbReference type="Pfam" id="PF00172">
    <property type="entry name" value="Zn_clus"/>
    <property type="match status" value="1"/>
</dbReference>
<organism evidence="8">
    <name type="scientific">Absidia glauca</name>
    <name type="common">Pin mould</name>
    <dbReference type="NCBI Taxonomy" id="4829"/>
    <lineage>
        <taxon>Eukaryota</taxon>
        <taxon>Fungi</taxon>
        <taxon>Fungi incertae sedis</taxon>
        <taxon>Mucoromycota</taxon>
        <taxon>Mucoromycotina</taxon>
        <taxon>Mucoromycetes</taxon>
        <taxon>Mucorales</taxon>
        <taxon>Cunninghamellaceae</taxon>
        <taxon>Absidia</taxon>
    </lineage>
</organism>
<sequence>MDSTSHSLKSTPLAGSEHSRKRLIQACLVCRRKKTKCDGIKPTCGNCKRLKQSCSYGSLQRKPSARQTHIDILEQRLQEMEKKLLESRDLTPPPSHQQSVKRRRGSNSSMASSSTASYKITTNRYPTTDLYNRTTLPPLHVGQCLTSGRNHHKVIDMDRSLLPSPPVLDQLIRCYLERIYGVSPFFYRDDLLAHDKTPVVVLMAIAAATAKYCDDGVKRNEDEPPWLAGEPFAQKIRQRINDIVDMPSISHVQVMMFMIMHEFGCARGTRAWMYCGIAGRMALELGLQKEPTHLYEDGEIMTVDTWKKNELRRNVFWGIYIFDRFGSASSARPVLFNDKDIDCHLPCHDNCLEQNTFSSESLDGTQLVRYQVMDRDSSGVAKSIKLVETVSQDPVTRSRCNLGWPTQMIRIISLFAKVAHFVNRTMAKSSSPLVPYDPDCFDQFSALSDDLDLWCHQLPLNMRNTPANLQRYRLEESRDTHRFLLSHILHNALIVFLNRPALTLIGHLDREELEAYQVDAIQLGVEKCMAASDNVSIMLTDINLHVKIVFSFLSYLTYSTATVVVHTLFSGTPDEAKKAVDSLKSYCEFLKNMRKYYAMADMFFSRLHDFYNLYKNQVHTRQEEDMVAPLEDNSTMESSLASDTLPSYGTSIMASLPNDHRQDIAGDTLDHLLNEPLGFLLSTYSDPETMSWSLEAAASDTQRLPPATSINTDMYSIWPCPTVDDFLEANRGDRFV</sequence>
<dbReference type="SUPFAM" id="SSF57701">
    <property type="entry name" value="Zn2/Cys6 DNA-binding domain"/>
    <property type="match status" value="1"/>
</dbReference>
<evidence type="ECO:0000256" key="4">
    <source>
        <dbReference type="ARBA" id="ARBA00023163"/>
    </source>
</evidence>
<keyword evidence="9" id="KW-1185">Reference proteome</keyword>
<dbReference type="Proteomes" id="UP000078561">
    <property type="component" value="Unassembled WGS sequence"/>
</dbReference>
<dbReference type="GO" id="GO:0005634">
    <property type="term" value="C:nucleus"/>
    <property type="evidence" value="ECO:0007669"/>
    <property type="project" value="UniProtKB-SubCell"/>
</dbReference>
<dbReference type="GO" id="GO:0000981">
    <property type="term" value="F:DNA-binding transcription factor activity, RNA polymerase II-specific"/>
    <property type="evidence" value="ECO:0007669"/>
    <property type="project" value="InterPro"/>
</dbReference>
<dbReference type="Pfam" id="PF04082">
    <property type="entry name" value="Fungal_trans"/>
    <property type="match status" value="1"/>
</dbReference>
<accession>A0A163MX02</accession>